<evidence type="ECO:0000313" key="2">
    <source>
        <dbReference type="EMBL" id="KAH9324196.1"/>
    </source>
</evidence>
<gene>
    <name evidence="2" type="ORF">KI387_004374</name>
</gene>
<accession>A0AA38GJI9</accession>
<keyword evidence="3" id="KW-1185">Reference proteome</keyword>
<name>A0AA38GJI9_TAXCH</name>
<comment type="caution">
    <text evidence="2">The sequence shown here is derived from an EMBL/GenBank/DDBJ whole genome shotgun (WGS) entry which is preliminary data.</text>
</comment>
<organism evidence="2 3">
    <name type="scientific">Taxus chinensis</name>
    <name type="common">Chinese yew</name>
    <name type="synonym">Taxus wallichiana var. chinensis</name>
    <dbReference type="NCBI Taxonomy" id="29808"/>
    <lineage>
        <taxon>Eukaryota</taxon>
        <taxon>Viridiplantae</taxon>
        <taxon>Streptophyta</taxon>
        <taxon>Embryophyta</taxon>
        <taxon>Tracheophyta</taxon>
        <taxon>Spermatophyta</taxon>
        <taxon>Pinopsida</taxon>
        <taxon>Pinidae</taxon>
        <taxon>Conifers II</taxon>
        <taxon>Cupressales</taxon>
        <taxon>Taxaceae</taxon>
        <taxon>Taxus</taxon>
    </lineage>
</organism>
<reference evidence="2 3" key="1">
    <citation type="journal article" date="2021" name="Nat. Plants">
        <title>The Taxus genome provides insights into paclitaxel biosynthesis.</title>
        <authorList>
            <person name="Xiong X."/>
            <person name="Gou J."/>
            <person name="Liao Q."/>
            <person name="Li Y."/>
            <person name="Zhou Q."/>
            <person name="Bi G."/>
            <person name="Li C."/>
            <person name="Du R."/>
            <person name="Wang X."/>
            <person name="Sun T."/>
            <person name="Guo L."/>
            <person name="Liang H."/>
            <person name="Lu P."/>
            <person name="Wu Y."/>
            <person name="Zhang Z."/>
            <person name="Ro D.K."/>
            <person name="Shang Y."/>
            <person name="Huang S."/>
            <person name="Yan J."/>
        </authorList>
    </citation>
    <scope>NUCLEOTIDE SEQUENCE [LARGE SCALE GENOMIC DNA]</scope>
    <source>
        <strain evidence="2">Ta-2019</strain>
    </source>
</reference>
<feature type="non-terminal residue" evidence="2">
    <location>
        <position position="1"/>
    </location>
</feature>
<dbReference type="AlphaFoldDB" id="A0AA38GJI9"/>
<feature type="non-terminal residue" evidence="2">
    <location>
        <position position="104"/>
    </location>
</feature>
<proteinExistence type="predicted"/>
<sequence>GEEDALIELDSNSEENTGDDTKGESVREETSEEDEGAYPLEGVKSDLEWQWHETQDIHRATHDEVSTEKETLVLEEILGEDDESLIGQCHASKFGEVPQPLTTH</sequence>
<protein>
    <submittedName>
        <fullName evidence="2">Uncharacterized protein</fullName>
    </submittedName>
</protein>
<dbReference type="Proteomes" id="UP000824469">
    <property type="component" value="Unassembled WGS sequence"/>
</dbReference>
<feature type="region of interest" description="Disordered" evidence="1">
    <location>
        <begin position="1"/>
        <end position="40"/>
    </location>
</feature>
<feature type="compositionally biased region" description="Basic and acidic residues" evidence="1">
    <location>
        <begin position="19"/>
        <end position="29"/>
    </location>
</feature>
<dbReference type="EMBL" id="JAHRHJ020000002">
    <property type="protein sequence ID" value="KAH9324196.1"/>
    <property type="molecule type" value="Genomic_DNA"/>
</dbReference>
<evidence type="ECO:0000256" key="1">
    <source>
        <dbReference type="SAM" id="MobiDB-lite"/>
    </source>
</evidence>
<evidence type="ECO:0000313" key="3">
    <source>
        <dbReference type="Proteomes" id="UP000824469"/>
    </source>
</evidence>
<feature type="compositionally biased region" description="Acidic residues" evidence="1">
    <location>
        <begin position="1"/>
        <end position="18"/>
    </location>
</feature>